<dbReference type="Gene3D" id="3.40.50.1240">
    <property type="entry name" value="Phosphoglycerate mutase-like"/>
    <property type="match status" value="1"/>
</dbReference>
<comment type="subcellular location">
    <subcellularLocation>
        <location evidence="1">Membrane</location>
    </subcellularLocation>
</comment>
<dbReference type="GO" id="GO:0016020">
    <property type="term" value="C:membrane"/>
    <property type="evidence" value="ECO:0007669"/>
    <property type="project" value="UniProtKB-SubCell"/>
</dbReference>
<evidence type="ECO:0000256" key="4">
    <source>
        <dbReference type="ARBA" id="ARBA00013040"/>
    </source>
</evidence>
<evidence type="ECO:0000256" key="9">
    <source>
        <dbReference type="ARBA" id="ARBA00031642"/>
    </source>
</evidence>
<dbReference type="PANTHER" id="PTHR20963:SF8">
    <property type="entry name" value="MULTIPLE INOSITOL POLYPHOSPHATE PHOSPHATASE 1"/>
    <property type="match status" value="1"/>
</dbReference>
<keyword evidence="8" id="KW-0472">Membrane</keyword>
<dbReference type="PANTHER" id="PTHR20963">
    <property type="entry name" value="MULTIPLE INOSITOL POLYPHOSPHATE PHOSPHATASE-RELATED"/>
    <property type="match status" value="1"/>
</dbReference>
<sequence>MKRFLTFLFLTLLTVTVGAQSLSALDQLKENPRKAYGTDYPYQQENTQLTKAPRGYKAFYISHYGRHGSRYYWNDMLYKSLDKLLTTAHERKQLTAEGEAFYEKFEAAKAELSAGVSELTQLGWEQHQSIARTMYNRFPEVFKKGGNVFAIASLAGRCVISMSAFCQELVQCNPAIEVREQSARSTLDGVAPNDRQNPARRKFPKATPRFEKNRAQFKDVVDTLRQVVIKRVFTSTEGLQVDPHRLGGDLINLYTSLPSIGHEGMMGNIITDEEIAAQWETSNLGTYTWVFEPQYESIPILEDIIKKADAVLNGSSDHIADLRFGHDTYLGPMTVLMGINGADRDPEDPYEVKNCYQNWETCKASNMQLIFYRSKKSADILVKCLLNGCEASLPVPTTQYPYYKWSDFRDFYTARCNSIK</sequence>
<name>A0A1I0N2U0_9BACT</name>
<dbReference type="EC" id="3.1.3.80" evidence="3"/>
<dbReference type="EMBL" id="FOIQ01000002">
    <property type="protein sequence ID" value="SEV95346.1"/>
    <property type="molecule type" value="Genomic_DNA"/>
</dbReference>
<reference evidence="15 16" key="1">
    <citation type="submission" date="2016-10" db="EMBL/GenBank/DDBJ databases">
        <authorList>
            <person name="de Groot N.N."/>
        </authorList>
    </citation>
    <scope>NUCLEOTIDE SEQUENCE [LARGE SCALE GENOMIC DNA]</scope>
    <source>
        <strain evidence="15 16">TC2-24</strain>
    </source>
</reference>
<comment type="catalytic activity">
    <reaction evidence="12">
        <text>1D-myo-inositol hexakisphosphate + H2O = 1D-myo-inositol 1,2,4,5,6-pentakisphosphate + phosphate</text>
        <dbReference type="Rhea" id="RHEA:16989"/>
        <dbReference type="ChEBI" id="CHEBI:15377"/>
        <dbReference type="ChEBI" id="CHEBI:43474"/>
        <dbReference type="ChEBI" id="CHEBI:57798"/>
        <dbReference type="ChEBI" id="CHEBI:58130"/>
        <dbReference type="EC" id="3.1.3.62"/>
    </reaction>
    <physiologicalReaction direction="left-to-right" evidence="12">
        <dbReference type="Rhea" id="RHEA:16990"/>
    </physiologicalReaction>
</comment>
<evidence type="ECO:0000256" key="6">
    <source>
        <dbReference type="ARBA" id="ARBA00022729"/>
    </source>
</evidence>
<evidence type="ECO:0000256" key="8">
    <source>
        <dbReference type="ARBA" id="ARBA00023136"/>
    </source>
</evidence>
<evidence type="ECO:0000256" key="13">
    <source>
        <dbReference type="ARBA" id="ARBA00043832"/>
    </source>
</evidence>
<dbReference type="SUPFAM" id="SSF53254">
    <property type="entry name" value="Phosphoglycerate mutase-like"/>
    <property type="match status" value="1"/>
</dbReference>
<evidence type="ECO:0000256" key="2">
    <source>
        <dbReference type="ARBA" id="ARBA00008422"/>
    </source>
</evidence>
<dbReference type="EC" id="3.1.3.62" evidence="4"/>
<comment type="similarity">
    <text evidence="2">Belongs to the histidine acid phosphatase family. MINPP1 subfamily.</text>
</comment>
<dbReference type="RefSeq" id="WP_091901745.1">
    <property type="nucleotide sequence ID" value="NZ_FOIQ01000002.1"/>
</dbReference>
<comment type="catalytic activity">
    <reaction evidence="10">
        <text>1D-myo-inositol 1,2,5,6-tetrakisphosphate + H2O = 1D-myo-inositol 1,2,6-trisphosphate + phosphate</text>
        <dbReference type="Rhea" id="RHEA:77119"/>
        <dbReference type="ChEBI" id="CHEBI:15377"/>
        <dbReference type="ChEBI" id="CHEBI:43474"/>
        <dbReference type="ChEBI" id="CHEBI:195535"/>
        <dbReference type="ChEBI" id="CHEBI:195537"/>
        <dbReference type="EC" id="3.1.3.62"/>
    </reaction>
    <physiologicalReaction direction="left-to-right" evidence="10">
        <dbReference type="Rhea" id="RHEA:77120"/>
    </physiologicalReaction>
</comment>
<evidence type="ECO:0000313" key="15">
    <source>
        <dbReference type="EMBL" id="SEV95346.1"/>
    </source>
</evidence>
<dbReference type="Proteomes" id="UP000199373">
    <property type="component" value="Unassembled WGS sequence"/>
</dbReference>
<keyword evidence="16" id="KW-1185">Reference proteome</keyword>
<evidence type="ECO:0000256" key="12">
    <source>
        <dbReference type="ARBA" id="ARBA00043691"/>
    </source>
</evidence>
<keyword evidence="6 14" id="KW-0732">Signal</keyword>
<feature type="chain" id="PRO_5011743992" description="Multiple inositol polyphosphate phosphatase 1" evidence="14">
    <location>
        <begin position="20"/>
        <end position="420"/>
    </location>
</feature>
<evidence type="ECO:0000256" key="3">
    <source>
        <dbReference type="ARBA" id="ARBA00012976"/>
    </source>
</evidence>
<dbReference type="AlphaFoldDB" id="A0A1I0N2U0"/>
<dbReference type="InterPro" id="IPR000560">
    <property type="entry name" value="His_Pase_clade-2"/>
</dbReference>
<dbReference type="Pfam" id="PF00328">
    <property type="entry name" value="His_Phos_2"/>
    <property type="match status" value="1"/>
</dbReference>
<evidence type="ECO:0000313" key="16">
    <source>
        <dbReference type="Proteomes" id="UP000199373"/>
    </source>
</evidence>
<dbReference type="GO" id="GO:0034417">
    <property type="term" value="F:bisphosphoglycerate 3-phosphatase activity"/>
    <property type="evidence" value="ECO:0007669"/>
    <property type="project" value="UniProtKB-EC"/>
</dbReference>
<gene>
    <name evidence="15" type="ORF">SAMN04487850_0931</name>
</gene>
<evidence type="ECO:0000256" key="14">
    <source>
        <dbReference type="SAM" id="SignalP"/>
    </source>
</evidence>
<keyword evidence="7" id="KW-0378">Hydrolase</keyword>
<accession>A0A1I0N2U0</accession>
<evidence type="ECO:0000256" key="5">
    <source>
        <dbReference type="ARBA" id="ARBA00018097"/>
    </source>
</evidence>
<evidence type="ECO:0000256" key="11">
    <source>
        <dbReference type="ARBA" id="ARBA00043671"/>
    </source>
</evidence>
<evidence type="ECO:0000256" key="10">
    <source>
        <dbReference type="ARBA" id="ARBA00043668"/>
    </source>
</evidence>
<organism evidence="15 16">
    <name type="scientific">Prevotella aff. ruminicola Tc2-24</name>
    <dbReference type="NCBI Taxonomy" id="81582"/>
    <lineage>
        <taxon>Bacteria</taxon>
        <taxon>Pseudomonadati</taxon>
        <taxon>Bacteroidota</taxon>
        <taxon>Bacteroidia</taxon>
        <taxon>Bacteroidales</taxon>
        <taxon>Prevotellaceae</taxon>
        <taxon>Prevotella</taxon>
    </lineage>
</organism>
<protein>
    <recommendedName>
        <fullName evidence="5">Multiple inositol polyphosphate phosphatase 1</fullName>
        <ecNumber evidence="4">3.1.3.62</ecNumber>
        <ecNumber evidence="3">3.1.3.80</ecNumber>
    </recommendedName>
    <alternativeName>
        <fullName evidence="9">2,3-bisphosphoglycerate 3-phosphatase</fullName>
    </alternativeName>
</protein>
<evidence type="ECO:0000256" key="1">
    <source>
        <dbReference type="ARBA" id="ARBA00004370"/>
    </source>
</evidence>
<proteinExistence type="inferred from homology"/>
<dbReference type="InterPro" id="IPR029033">
    <property type="entry name" value="His_PPase_superfam"/>
</dbReference>
<evidence type="ECO:0000256" key="7">
    <source>
        <dbReference type="ARBA" id="ARBA00022801"/>
    </source>
</evidence>
<feature type="signal peptide" evidence="14">
    <location>
        <begin position="1"/>
        <end position="19"/>
    </location>
</feature>
<comment type="catalytic activity">
    <reaction evidence="11">
        <text>1D-myo-inositol 1,2,4,5,6-pentakisphosphate + H2O = 1D-myo-inositol 1,2,5,6-tetrakisphosphate + phosphate</text>
        <dbReference type="Rhea" id="RHEA:77115"/>
        <dbReference type="ChEBI" id="CHEBI:15377"/>
        <dbReference type="ChEBI" id="CHEBI:43474"/>
        <dbReference type="ChEBI" id="CHEBI:57798"/>
        <dbReference type="ChEBI" id="CHEBI:195535"/>
        <dbReference type="EC" id="3.1.3.62"/>
    </reaction>
    <physiologicalReaction direction="left-to-right" evidence="11">
        <dbReference type="Rhea" id="RHEA:77116"/>
    </physiologicalReaction>
</comment>
<comment type="catalytic activity">
    <reaction evidence="13">
        <text>(2R)-2,3-bisphosphoglycerate + H2O = (2R)-2-phosphoglycerate + phosphate</text>
        <dbReference type="Rhea" id="RHEA:27381"/>
        <dbReference type="ChEBI" id="CHEBI:15377"/>
        <dbReference type="ChEBI" id="CHEBI:43474"/>
        <dbReference type="ChEBI" id="CHEBI:58248"/>
        <dbReference type="ChEBI" id="CHEBI:58289"/>
        <dbReference type="EC" id="3.1.3.80"/>
    </reaction>
    <physiologicalReaction direction="left-to-right" evidence="13">
        <dbReference type="Rhea" id="RHEA:27382"/>
    </physiologicalReaction>
</comment>